<keyword evidence="8 12" id="KW-0798">TonB box</keyword>
<evidence type="ECO:0000256" key="2">
    <source>
        <dbReference type="ARBA" id="ARBA00022448"/>
    </source>
</evidence>
<keyword evidence="16" id="KW-0675">Receptor</keyword>
<evidence type="ECO:0000259" key="15">
    <source>
        <dbReference type="Pfam" id="PF07715"/>
    </source>
</evidence>
<evidence type="ECO:0000259" key="14">
    <source>
        <dbReference type="Pfam" id="PF00593"/>
    </source>
</evidence>
<reference evidence="16" key="1">
    <citation type="journal article" date="2014" name="Int. J. Syst. Evol. Microbiol.">
        <title>Complete genome sequence of Corynebacterium casei LMG S-19264T (=DSM 44701T), isolated from a smear-ripened cheese.</title>
        <authorList>
            <consortium name="US DOE Joint Genome Institute (JGI-PGF)"/>
            <person name="Walter F."/>
            <person name="Albersmeier A."/>
            <person name="Kalinowski J."/>
            <person name="Ruckert C."/>
        </authorList>
    </citation>
    <scope>NUCLEOTIDE SEQUENCE</scope>
    <source>
        <strain evidence="16">NBRC 101628</strain>
    </source>
</reference>
<dbReference type="GO" id="GO:0006826">
    <property type="term" value="P:iron ion transport"/>
    <property type="evidence" value="ECO:0007669"/>
    <property type="project" value="UniProtKB-KW"/>
</dbReference>
<keyword evidence="3 11" id="KW-1134">Transmembrane beta strand</keyword>
<evidence type="ECO:0000256" key="5">
    <source>
        <dbReference type="ARBA" id="ARBA00022692"/>
    </source>
</evidence>
<evidence type="ECO:0000256" key="3">
    <source>
        <dbReference type="ARBA" id="ARBA00022452"/>
    </source>
</evidence>
<protein>
    <submittedName>
        <fullName evidence="16">TonB-dependent receptor</fullName>
    </submittedName>
</protein>
<comment type="subcellular location">
    <subcellularLocation>
        <location evidence="1 11">Cell outer membrane</location>
        <topology evidence="1 11">Multi-pass membrane protein</topology>
    </subcellularLocation>
</comment>
<comment type="similarity">
    <text evidence="11 12">Belongs to the TonB-dependent receptor family.</text>
</comment>
<feature type="chain" id="PRO_5041273547" evidence="13">
    <location>
        <begin position="25"/>
        <end position="721"/>
    </location>
</feature>
<proteinExistence type="inferred from homology"/>
<dbReference type="PANTHER" id="PTHR32552">
    <property type="entry name" value="FERRICHROME IRON RECEPTOR-RELATED"/>
    <property type="match status" value="1"/>
</dbReference>
<dbReference type="SUPFAM" id="SSF56935">
    <property type="entry name" value="Porins"/>
    <property type="match status" value="1"/>
</dbReference>
<organism evidence="16 17">
    <name type="scientific">Paraferrimonas sedimenticola</name>
    <dbReference type="NCBI Taxonomy" id="375674"/>
    <lineage>
        <taxon>Bacteria</taxon>
        <taxon>Pseudomonadati</taxon>
        <taxon>Pseudomonadota</taxon>
        <taxon>Gammaproteobacteria</taxon>
        <taxon>Alteromonadales</taxon>
        <taxon>Ferrimonadaceae</taxon>
        <taxon>Paraferrimonas</taxon>
    </lineage>
</organism>
<dbReference type="InterPro" id="IPR039426">
    <property type="entry name" value="TonB-dep_rcpt-like"/>
</dbReference>
<dbReference type="InterPro" id="IPR000531">
    <property type="entry name" value="Beta-barrel_TonB"/>
</dbReference>
<keyword evidence="5 11" id="KW-0812">Transmembrane</keyword>
<keyword evidence="13" id="KW-0732">Signal</keyword>
<dbReference type="Pfam" id="PF00593">
    <property type="entry name" value="TonB_dep_Rec_b-barrel"/>
    <property type="match status" value="1"/>
</dbReference>
<dbReference type="AlphaFoldDB" id="A0AA37W1M5"/>
<feature type="signal peptide" evidence="13">
    <location>
        <begin position="1"/>
        <end position="24"/>
    </location>
</feature>
<keyword evidence="4" id="KW-0410">Iron transport</keyword>
<dbReference type="RefSeq" id="WP_095505121.1">
    <property type="nucleotide sequence ID" value="NZ_NRIR01000003.1"/>
</dbReference>
<evidence type="ECO:0000256" key="9">
    <source>
        <dbReference type="ARBA" id="ARBA00023136"/>
    </source>
</evidence>
<evidence type="ECO:0000256" key="6">
    <source>
        <dbReference type="ARBA" id="ARBA00023004"/>
    </source>
</evidence>
<evidence type="ECO:0000256" key="13">
    <source>
        <dbReference type="SAM" id="SignalP"/>
    </source>
</evidence>
<dbReference type="InterPro" id="IPR036942">
    <property type="entry name" value="Beta-barrel_TonB_sf"/>
</dbReference>
<keyword evidence="6" id="KW-0408">Iron</keyword>
<sequence length="721" mass="80640">MNIRFPIVCFSSAALCFSMPALHAEELDAIERITVTSDYRQAPLSQLPSSVSVVDAQRFADEAQQHFQQTLDGIANLNWAGGSSRPRYFQIRGVGEQEEYQGAPNSSVGFIVDDIDLSGLGMTASLFDVQQVEVLRGPQGTRFGANALAGLIYIKSKDPTAEREYGLQTRVGQDNLGSIAGYASGALNTSESLQYRVAVQQHNQDGFRNNRYLNKKDTNKRDELTARAKLRWLPGSEDNWQIDLTLLGANFNNGYDVWTLDNNGFDTLTDKPGEDSQQTAAGSLKVRYSGFNALEIVSLTSLADSDHRHAYDGDWANPDYWASRQCPVYDAAGNVIATEPCQYDYIWDKQAKRKTVSQEFRFSSTEASKIFVDSTHWLFGLYGMQLDENNDLYSEYNGFPDQVLYSEYKATNLAAFGQLDTDFGGGLSLSTGLRFERRKAEYQDTNNDAFDPTNNMWGGHLALSLAFSEAHGVYGRAARGYKAGGFNMGLPPNLSQFKTFDPETLYNLEFGFKSVWGEGNLRTNIAIFGMDRRNQQVQASQQDPDNPQRFVLYTANAASSKSEGFEFEFSNDFNTNWQLYGSLGWLKAKYGSYTYLDSSGNPVDLTGRDLAHAPRQTYSLGLNYKSDMGWFANLNGSGKSAFFYSDSHNSRSKRYAIANAQVGYQGDFWSVSLWGRNLGNTRYGTRGFYFGNEPDLGWVPKQYIRYGDPRHVGLSLSIDWL</sequence>
<evidence type="ECO:0000313" key="16">
    <source>
        <dbReference type="EMBL" id="GLP96447.1"/>
    </source>
</evidence>
<keyword evidence="9 11" id="KW-0472">Membrane</keyword>
<feature type="domain" description="TonB-dependent receptor-like beta-barrel" evidence="14">
    <location>
        <begin position="229"/>
        <end position="678"/>
    </location>
</feature>
<dbReference type="EMBL" id="BSNC01000004">
    <property type="protein sequence ID" value="GLP96447.1"/>
    <property type="molecule type" value="Genomic_DNA"/>
</dbReference>
<evidence type="ECO:0000256" key="1">
    <source>
        <dbReference type="ARBA" id="ARBA00004571"/>
    </source>
</evidence>
<evidence type="ECO:0000256" key="11">
    <source>
        <dbReference type="PROSITE-ProRule" id="PRU01360"/>
    </source>
</evidence>
<evidence type="ECO:0000313" key="17">
    <source>
        <dbReference type="Proteomes" id="UP001161422"/>
    </source>
</evidence>
<dbReference type="PANTHER" id="PTHR32552:SF81">
    <property type="entry name" value="TONB-DEPENDENT OUTER MEMBRANE RECEPTOR"/>
    <property type="match status" value="1"/>
</dbReference>
<name>A0AA37W1M5_9GAMM</name>
<dbReference type="Gene3D" id="2.40.170.20">
    <property type="entry name" value="TonB-dependent receptor, beta-barrel domain"/>
    <property type="match status" value="1"/>
</dbReference>
<comment type="caution">
    <text evidence="16">The sequence shown here is derived from an EMBL/GenBank/DDBJ whole genome shotgun (WGS) entry which is preliminary data.</text>
</comment>
<evidence type="ECO:0000256" key="12">
    <source>
        <dbReference type="RuleBase" id="RU003357"/>
    </source>
</evidence>
<evidence type="ECO:0000256" key="10">
    <source>
        <dbReference type="ARBA" id="ARBA00023237"/>
    </source>
</evidence>
<dbReference type="InterPro" id="IPR012910">
    <property type="entry name" value="Plug_dom"/>
</dbReference>
<keyword evidence="10 11" id="KW-0998">Cell outer membrane</keyword>
<dbReference type="GO" id="GO:0009279">
    <property type="term" value="C:cell outer membrane"/>
    <property type="evidence" value="ECO:0007669"/>
    <property type="project" value="UniProtKB-SubCell"/>
</dbReference>
<dbReference type="Proteomes" id="UP001161422">
    <property type="component" value="Unassembled WGS sequence"/>
</dbReference>
<reference evidence="16" key="2">
    <citation type="submission" date="2023-01" db="EMBL/GenBank/DDBJ databases">
        <title>Draft genome sequence of Paraferrimonas sedimenticola strain NBRC 101628.</title>
        <authorList>
            <person name="Sun Q."/>
            <person name="Mori K."/>
        </authorList>
    </citation>
    <scope>NUCLEOTIDE SEQUENCE</scope>
    <source>
        <strain evidence="16">NBRC 101628</strain>
    </source>
</reference>
<keyword evidence="2 11" id="KW-0813">Transport</keyword>
<evidence type="ECO:0000256" key="7">
    <source>
        <dbReference type="ARBA" id="ARBA00023065"/>
    </source>
</evidence>
<evidence type="ECO:0000256" key="4">
    <source>
        <dbReference type="ARBA" id="ARBA00022496"/>
    </source>
</evidence>
<accession>A0AA37W1M5</accession>
<keyword evidence="17" id="KW-1185">Reference proteome</keyword>
<dbReference type="PROSITE" id="PS52016">
    <property type="entry name" value="TONB_DEPENDENT_REC_3"/>
    <property type="match status" value="1"/>
</dbReference>
<evidence type="ECO:0000256" key="8">
    <source>
        <dbReference type="ARBA" id="ARBA00023077"/>
    </source>
</evidence>
<keyword evidence="7" id="KW-0406">Ion transport</keyword>
<feature type="domain" description="TonB-dependent receptor plug" evidence="15">
    <location>
        <begin position="44"/>
        <end position="150"/>
    </location>
</feature>
<dbReference type="Pfam" id="PF07715">
    <property type="entry name" value="Plug"/>
    <property type="match status" value="1"/>
</dbReference>
<gene>
    <name evidence="16" type="ORF">GCM10007895_17530</name>
</gene>